<evidence type="ECO:0000256" key="2">
    <source>
        <dbReference type="SAM" id="SignalP"/>
    </source>
</evidence>
<feature type="region of interest" description="Disordered" evidence="1">
    <location>
        <begin position="260"/>
        <end position="280"/>
    </location>
</feature>
<feature type="compositionally biased region" description="Basic and acidic residues" evidence="1">
    <location>
        <begin position="266"/>
        <end position="277"/>
    </location>
</feature>
<dbReference type="PANTHER" id="PTHR36223">
    <property type="entry name" value="BETA-LACTAMASE-TYPE TRANSPEPTIDASE FOLD DOMAIN CONTAINING PROTEIN"/>
    <property type="match status" value="1"/>
</dbReference>
<sequence length="336" mass="37626">MKSFLAGLTISWSLLFFSPLLSPQIHFTYSLQSCPSTYLYVWQFRPSMAVLPGVPGTEVRILVNGLLTEEWPFEGNITREASEEDIKTDEHKAGPPGSEDARLPTRNSYIVSKSGCRFGVSVTLTPDLKTSSLPDKTVDIGIEIHIDGTFCDRFLVDLQSHEPQKRNYRPQIWDSAPVRTQGGTIKREYLILSEILSVEDRDNDKTEADMFRVKTMGTIRLTVCAVTSEKSVTYEVTALPMRPEMELAHKATILHGQGLTHGTTFKNEDTGESDSKRSGGKILRNLGEFVYKYSSRAPEEARKYETDSSVQAKTKYGEVKMPDGRSLVDLIGDDDE</sequence>
<gene>
    <name evidence="4" type="ORF">FGLOB1_9100</name>
</gene>
<dbReference type="AlphaFoldDB" id="A0A8H5Y253"/>
<keyword evidence="2" id="KW-0732">Signal</keyword>
<dbReference type="EMBL" id="JAAQPF010000408">
    <property type="protein sequence ID" value="KAF5703405.1"/>
    <property type="molecule type" value="Genomic_DNA"/>
</dbReference>
<feature type="region of interest" description="Disordered" evidence="1">
    <location>
        <begin position="80"/>
        <end position="103"/>
    </location>
</feature>
<evidence type="ECO:0000259" key="3">
    <source>
        <dbReference type="Pfam" id="PF25534"/>
    </source>
</evidence>
<evidence type="ECO:0000256" key="1">
    <source>
        <dbReference type="SAM" id="MobiDB-lite"/>
    </source>
</evidence>
<feature type="signal peptide" evidence="2">
    <location>
        <begin position="1"/>
        <end position="30"/>
    </location>
</feature>
<accession>A0A8H5Y253</accession>
<dbReference type="Proteomes" id="UP000532311">
    <property type="component" value="Unassembled WGS sequence"/>
</dbReference>
<feature type="chain" id="PRO_5034500921" description="DUF7918 domain-containing protein" evidence="2">
    <location>
        <begin position="31"/>
        <end position="336"/>
    </location>
</feature>
<evidence type="ECO:0000313" key="5">
    <source>
        <dbReference type="Proteomes" id="UP000532311"/>
    </source>
</evidence>
<name>A0A8H5Y253_9HYPO</name>
<reference evidence="4 5" key="1">
    <citation type="submission" date="2020-05" db="EMBL/GenBank/DDBJ databases">
        <title>Identification and distribution of gene clusters putatively required for synthesis of sphingolipid metabolism inhibitors in phylogenetically diverse species of the filamentous fungus Fusarium.</title>
        <authorList>
            <person name="Kim H.-S."/>
            <person name="Busman M."/>
            <person name="Brown D.W."/>
            <person name="Divon H."/>
            <person name="Uhlig S."/>
            <person name="Proctor R.H."/>
        </authorList>
    </citation>
    <scope>NUCLEOTIDE SEQUENCE [LARGE SCALE GENOMIC DNA]</scope>
    <source>
        <strain evidence="4 5">NRRL 26131</strain>
    </source>
</reference>
<dbReference type="Pfam" id="PF25534">
    <property type="entry name" value="DUF7918"/>
    <property type="match status" value="1"/>
</dbReference>
<proteinExistence type="predicted"/>
<organism evidence="4 5">
    <name type="scientific">Fusarium globosum</name>
    <dbReference type="NCBI Taxonomy" id="78864"/>
    <lineage>
        <taxon>Eukaryota</taxon>
        <taxon>Fungi</taxon>
        <taxon>Dikarya</taxon>
        <taxon>Ascomycota</taxon>
        <taxon>Pezizomycotina</taxon>
        <taxon>Sordariomycetes</taxon>
        <taxon>Hypocreomycetidae</taxon>
        <taxon>Hypocreales</taxon>
        <taxon>Nectriaceae</taxon>
        <taxon>Fusarium</taxon>
        <taxon>Fusarium fujikuroi species complex</taxon>
    </lineage>
</organism>
<comment type="caution">
    <text evidence="4">The sequence shown here is derived from an EMBL/GenBank/DDBJ whole genome shotgun (WGS) entry which is preliminary data.</text>
</comment>
<evidence type="ECO:0000313" key="4">
    <source>
        <dbReference type="EMBL" id="KAF5703405.1"/>
    </source>
</evidence>
<protein>
    <recommendedName>
        <fullName evidence="3">DUF7918 domain-containing protein</fullName>
    </recommendedName>
</protein>
<feature type="domain" description="DUF7918" evidence="3">
    <location>
        <begin position="90"/>
        <end position="296"/>
    </location>
</feature>
<dbReference type="InterPro" id="IPR057678">
    <property type="entry name" value="DUF7918"/>
</dbReference>
<dbReference type="PROSITE" id="PS51257">
    <property type="entry name" value="PROKAR_LIPOPROTEIN"/>
    <property type="match status" value="1"/>
</dbReference>
<keyword evidence="5" id="KW-1185">Reference proteome</keyword>
<dbReference type="PANTHER" id="PTHR36223:SF1">
    <property type="entry name" value="TRANSCRIPTION ELONGATION FACTOR EAF N-TERMINAL DOMAIN-CONTAINING PROTEIN"/>
    <property type="match status" value="1"/>
</dbReference>